<feature type="region of interest" description="Disordered" evidence="1">
    <location>
        <begin position="379"/>
        <end position="401"/>
    </location>
</feature>
<evidence type="ECO:0000256" key="1">
    <source>
        <dbReference type="SAM" id="MobiDB-lite"/>
    </source>
</evidence>
<reference evidence="3" key="1">
    <citation type="journal article" date="2020" name="bioRxiv">
        <title>Whole genome comparisons of ergot fungi reveals the divergence and evolution of species within the genus Claviceps are the result of varying mechanisms driving genome evolution and host range expansion.</title>
        <authorList>
            <person name="Wyka S.A."/>
            <person name="Mondo S.J."/>
            <person name="Liu M."/>
            <person name="Dettman J."/>
            <person name="Nalam V."/>
            <person name="Broders K.D."/>
        </authorList>
    </citation>
    <scope>NUCLEOTIDE SEQUENCE</scope>
    <source>
        <strain evidence="3">CCC 489</strain>
    </source>
</reference>
<accession>A0A8K0J4H2</accession>
<dbReference type="PANTHER" id="PTHR31758">
    <property type="entry name" value="BTB/POZ DOMAIN-CONTAINING PROTEIN YLR108C"/>
    <property type="match status" value="1"/>
</dbReference>
<comment type="caution">
    <text evidence="3">The sequence shown here is derived from an EMBL/GenBank/DDBJ whole genome shotgun (WGS) entry which is preliminary data.</text>
</comment>
<dbReference type="EMBL" id="SRPY01000770">
    <property type="protein sequence ID" value="KAG5918020.1"/>
    <property type="molecule type" value="Genomic_DNA"/>
</dbReference>
<dbReference type="InterPro" id="IPR011333">
    <property type="entry name" value="SKP1/BTB/POZ_sf"/>
</dbReference>
<dbReference type="GO" id="GO:0051260">
    <property type="term" value="P:protein homooligomerization"/>
    <property type="evidence" value="ECO:0007669"/>
    <property type="project" value="InterPro"/>
</dbReference>
<dbReference type="AlphaFoldDB" id="A0A8K0J4H2"/>
<dbReference type="Proteomes" id="UP000811619">
    <property type="component" value="Unassembled WGS sequence"/>
</dbReference>
<dbReference type="Pfam" id="PF02214">
    <property type="entry name" value="BTB_2"/>
    <property type="match status" value="1"/>
</dbReference>
<feature type="region of interest" description="Disordered" evidence="1">
    <location>
        <begin position="424"/>
        <end position="483"/>
    </location>
</feature>
<proteinExistence type="predicted"/>
<feature type="compositionally biased region" description="Low complexity" evidence="1">
    <location>
        <begin position="431"/>
        <end position="450"/>
    </location>
</feature>
<dbReference type="InterPro" id="IPR003131">
    <property type="entry name" value="T1-type_BTB"/>
</dbReference>
<dbReference type="OrthoDB" id="2414723at2759"/>
<gene>
    <name evidence="3" type="ORF">E4U42_007043</name>
</gene>
<sequence length="530" mass="58625">MASAASPSDACLDPRATPSASAAAGSVPPPSEKTIHKIPSILPRERVFPIQIGGELFKLSGASLSSDAPSYFSQYFASQVRQAGDAGEDSAAVRTLYIDRDPETFRDIALHLQGYHVKPRDGTHFVRLFADAQFYSLPKLISQLYEESIFISIGHREFQIPRDLLTDPRNSPNYFSLGFALFFSRPDSLFPGLDREDLFRPPSILPPAVPNRSADTFAELLRLLRGYEVRVRDEAHRRELLRDARYFHFKGLEQQLLPHHLGYNPLRGYWEVTMRLENVQKSGISLVYEQPQQQQHQLQHHHPKQPSLCARIIYARPYIDDPPSDLILEIGQQSSKIHFHPHTTTTTMAHLEFFHDTKTRVGKLLQVIASKLHLPPTTQPLMAPAGAASQPATPGNTPLSQDDLVRAVLGPEASIILDGREYVPPSERSVPAAPHPSLSSPLSAAAPASSVFHPDGDAAPRAHPRKRKRADGEGAGPEDGPRSWTVLTGQWRLRILPAKSGRSAVECVFVAVKIDAVSSERGRNGARGFL</sequence>
<keyword evidence="4" id="KW-1185">Reference proteome</keyword>
<dbReference type="SUPFAM" id="SSF54695">
    <property type="entry name" value="POZ domain"/>
    <property type="match status" value="1"/>
</dbReference>
<evidence type="ECO:0000313" key="4">
    <source>
        <dbReference type="Proteomes" id="UP000811619"/>
    </source>
</evidence>
<dbReference type="CDD" id="cd18316">
    <property type="entry name" value="BTB_POZ_KCTD-like"/>
    <property type="match status" value="1"/>
</dbReference>
<protein>
    <recommendedName>
        <fullName evidence="2">Potassium channel tetramerisation-type BTB domain-containing protein</fullName>
    </recommendedName>
</protein>
<feature type="region of interest" description="Disordered" evidence="1">
    <location>
        <begin position="1"/>
        <end position="35"/>
    </location>
</feature>
<feature type="compositionally biased region" description="Low complexity" evidence="1">
    <location>
        <begin position="14"/>
        <end position="26"/>
    </location>
</feature>
<feature type="compositionally biased region" description="Polar residues" evidence="1">
    <location>
        <begin position="390"/>
        <end position="400"/>
    </location>
</feature>
<feature type="domain" description="Potassium channel tetramerisation-type BTB" evidence="2">
    <location>
        <begin position="50"/>
        <end position="142"/>
    </location>
</feature>
<evidence type="ECO:0000313" key="3">
    <source>
        <dbReference type="EMBL" id="KAG5918020.1"/>
    </source>
</evidence>
<dbReference type="PANTHER" id="PTHR31758:SF2">
    <property type="entry name" value="BTB_POZ DOMAIN-CONTAINING PROTEIN YLR108C"/>
    <property type="match status" value="1"/>
</dbReference>
<dbReference type="Gene3D" id="3.30.710.10">
    <property type="entry name" value="Potassium Channel Kv1.1, Chain A"/>
    <property type="match status" value="2"/>
</dbReference>
<organism evidence="3 4">
    <name type="scientific">Claviceps africana</name>
    <dbReference type="NCBI Taxonomy" id="83212"/>
    <lineage>
        <taxon>Eukaryota</taxon>
        <taxon>Fungi</taxon>
        <taxon>Dikarya</taxon>
        <taxon>Ascomycota</taxon>
        <taxon>Pezizomycotina</taxon>
        <taxon>Sordariomycetes</taxon>
        <taxon>Hypocreomycetidae</taxon>
        <taxon>Hypocreales</taxon>
        <taxon>Clavicipitaceae</taxon>
        <taxon>Claviceps</taxon>
    </lineage>
</organism>
<evidence type="ECO:0000259" key="2">
    <source>
        <dbReference type="Pfam" id="PF02214"/>
    </source>
</evidence>
<name>A0A8K0J4H2_9HYPO</name>